<proteinExistence type="predicted"/>
<feature type="transmembrane region" description="Helical" evidence="1">
    <location>
        <begin position="207"/>
        <end position="225"/>
    </location>
</feature>
<evidence type="ECO:0000313" key="2">
    <source>
        <dbReference type="EMBL" id="ELP88249.1"/>
    </source>
</evidence>
<dbReference type="VEuPathDB" id="AmoebaDB:EIN_226120"/>
<sequence>MEAEIQLAHFKKVHYAIIITMALLFVLFSIFIGIFGPDQYNKTIEGPYDMGNGLVQYKVRNLKKETASMKMIYTEDITTDFGIGALRNINKEHKLRVSLYEEGYNETHEYKFKCVYSGSTRCGELVIFDQQVYKKQSDMDIAVVIPDFNGSQVNYTVNGSLIILTSNPTYDQANIMYSLVLFLISIVIFALYVLIELRFVHKKGTYTSFQFVIGLLVFVVVGHSFPWNGVAYTIEWVGIFAVSKAFYAMFNVVFFCFLFFVDDSFTKQNGQEISKMAWIFRGVLLSLFMIIRITNSVLHIVVIEEAVLIPTTLPYVASFYFDIIEELFYFFLYSWALYILAMTYNFVTVPVVQKQLSYFAGCTGAFIMSQLFMLFFSSFFSQNTSISTYFQSGSMLIYLIALLSAFLPSLSPVKNEWSIFYNEMEPDNMKFDEDI</sequence>
<feature type="transmembrane region" description="Helical" evidence="1">
    <location>
        <begin position="12"/>
        <end position="35"/>
    </location>
</feature>
<name>A0A0A1U2I9_ENTIV</name>
<feature type="transmembrane region" description="Helical" evidence="1">
    <location>
        <begin position="237"/>
        <end position="261"/>
    </location>
</feature>
<dbReference type="PANTHER" id="PTHR31918:SF1">
    <property type="entry name" value="TRANSMEMBRANE PROTEIN 181"/>
    <property type="match status" value="1"/>
</dbReference>
<evidence type="ECO:0000313" key="3">
    <source>
        <dbReference type="Proteomes" id="UP000014680"/>
    </source>
</evidence>
<keyword evidence="1" id="KW-1133">Transmembrane helix</keyword>
<feature type="transmembrane region" description="Helical" evidence="1">
    <location>
        <begin position="358"/>
        <end position="376"/>
    </location>
</feature>
<accession>A0A0A1U2I9</accession>
<dbReference type="OMA" id="NETHEYK"/>
<dbReference type="RefSeq" id="XP_004255020.1">
    <property type="nucleotide sequence ID" value="XM_004254972.1"/>
</dbReference>
<organism evidence="2 3">
    <name type="scientific">Entamoeba invadens IP1</name>
    <dbReference type="NCBI Taxonomy" id="370355"/>
    <lineage>
        <taxon>Eukaryota</taxon>
        <taxon>Amoebozoa</taxon>
        <taxon>Evosea</taxon>
        <taxon>Archamoebae</taxon>
        <taxon>Mastigamoebida</taxon>
        <taxon>Entamoebidae</taxon>
        <taxon>Entamoeba</taxon>
    </lineage>
</organism>
<dbReference type="KEGG" id="eiv:EIN_226120"/>
<keyword evidence="1" id="KW-0472">Membrane</keyword>
<gene>
    <name evidence="2" type="ORF">EIN_226120</name>
</gene>
<reference evidence="2 3" key="1">
    <citation type="submission" date="2012-10" db="EMBL/GenBank/DDBJ databases">
        <authorList>
            <person name="Zafar N."/>
            <person name="Inman J."/>
            <person name="Hall N."/>
            <person name="Lorenzi H."/>
            <person name="Caler E."/>
        </authorList>
    </citation>
    <scope>NUCLEOTIDE SEQUENCE [LARGE SCALE GENOMIC DNA]</scope>
    <source>
        <strain evidence="2 3">IP1</strain>
    </source>
</reference>
<keyword evidence="1" id="KW-0812">Transmembrane</keyword>
<feature type="transmembrane region" description="Helical" evidence="1">
    <location>
        <begin position="388"/>
        <end position="407"/>
    </location>
</feature>
<dbReference type="AlphaFoldDB" id="A0A0A1U2I9"/>
<feature type="transmembrane region" description="Helical" evidence="1">
    <location>
        <begin position="273"/>
        <end position="291"/>
    </location>
</feature>
<dbReference type="GeneID" id="14887161"/>
<dbReference type="EMBL" id="KB206756">
    <property type="protein sequence ID" value="ELP88249.1"/>
    <property type="molecule type" value="Genomic_DNA"/>
</dbReference>
<feature type="transmembrane region" description="Helical" evidence="1">
    <location>
        <begin position="175"/>
        <end position="195"/>
    </location>
</feature>
<dbReference type="Proteomes" id="UP000014680">
    <property type="component" value="Unassembled WGS sequence"/>
</dbReference>
<feature type="transmembrane region" description="Helical" evidence="1">
    <location>
        <begin position="327"/>
        <end position="346"/>
    </location>
</feature>
<dbReference type="OrthoDB" id="29448at2759"/>
<dbReference type="InterPro" id="IPR040416">
    <property type="entry name" value="TMEM181"/>
</dbReference>
<evidence type="ECO:0000256" key="1">
    <source>
        <dbReference type="SAM" id="Phobius"/>
    </source>
</evidence>
<dbReference type="GO" id="GO:0015643">
    <property type="term" value="F:toxic substance binding"/>
    <property type="evidence" value="ECO:0007669"/>
    <property type="project" value="InterPro"/>
</dbReference>
<dbReference type="PANTHER" id="PTHR31918">
    <property type="entry name" value="TRANSMEMBRANE PROTEIN 181"/>
    <property type="match status" value="1"/>
</dbReference>
<keyword evidence="3" id="KW-1185">Reference proteome</keyword>
<protein>
    <submittedName>
        <fullName evidence="2">Uncharacterized protein</fullName>
    </submittedName>
</protein>